<gene>
    <name evidence="2" type="ORF">CK203_053607</name>
</gene>
<sequence length="126" mass="14431">MDGMQNDLYQKIDNIQYSISRLTNLNTLREVKVVITLRSGKEVDQPLPKVRQDEELLSKKTLVKESNNQEEESGKKSASKSSIEEEPRIVIKEDMMKKHMPPPFPQALHGKKEIKNSSEILEVLGQ</sequence>
<reference evidence="2 3" key="1">
    <citation type="journal article" date="2018" name="PLoS Genet.">
        <title>Population sequencing reveals clonal diversity and ancestral inbreeding in the grapevine cultivar Chardonnay.</title>
        <authorList>
            <person name="Roach M.J."/>
            <person name="Johnson D.L."/>
            <person name="Bohlmann J."/>
            <person name="van Vuuren H.J."/>
            <person name="Jones S.J."/>
            <person name="Pretorius I.S."/>
            <person name="Schmidt S.A."/>
            <person name="Borneman A.R."/>
        </authorList>
    </citation>
    <scope>NUCLEOTIDE SEQUENCE [LARGE SCALE GENOMIC DNA]</scope>
    <source>
        <strain evidence="3">cv. Chardonnay</strain>
        <tissue evidence="2">Leaf</tissue>
    </source>
</reference>
<evidence type="ECO:0000313" key="2">
    <source>
        <dbReference type="EMBL" id="RVW72435.1"/>
    </source>
</evidence>
<dbReference type="AlphaFoldDB" id="A0A438GJQ6"/>
<comment type="caution">
    <text evidence="2">The sequence shown here is derived from an EMBL/GenBank/DDBJ whole genome shotgun (WGS) entry which is preliminary data.</text>
</comment>
<proteinExistence type="predicted"/>
<evidence type="ECO:0000256" key="1">
    <source>
        <dbReference type="SAM" id="MobiDB-lite"/>
    </source>
</evidence>
<accession>A0A438GJQ6</accession>
<organism evidence="2 3">
    <name type="scientific">Vitis vinifera</name>
    <name type="common">Grape</name>
    <dbReference type="NCBI Taxonomy" id="29760"/>
    <lineage>
        <taxon>Eukaryota</taxon>
        <taxon>Viridiplantae</taxon>
        <taxon>Streptophyta</taxon>
        <taxon>Embryophyta</taxon>
        <taxon>Tracheophyta</taxon>
        <taxon>Spermatophyta</taxon>
        <taxon>Magnoliopsida</taxon>
        <taxon>eudicotyledons</taxon>
        <taxon>Gunneridae</taxon>
        <taxon>Pentapetalae</taxon>
        <taxon>rosids</taxon>
        <taxon>Vitales</taxon>
        <taxon>Vitaceae</taxon>
        <taxon>Viteae</taxon>
        <taxon>Vitis</taxon>
    </lineage>
</organism>
<protein>
    <submittedName>
        <fullName evidence="2">Uncharacterized protein</fullName>
    </submittedName>
</protein>
<dbReference type="EMBL" id="QGNW01000415">
    <property type="protein sequence ID" value="RVW72435.1"/>
    <property type="molecule type" value="Genomic_DNA"/>
</dbReference>
<evidence type="ECO:0000313" key="3">
    <source>
        <dbReference type="Proteomes" id="UP000288805"/>
    </source>
</evidence>
<name>A0A438GJQ6_VITVI</name>
<feature type="region of interest" description="Disordered" evidence="1">
    <location>
        <begin position="58"/>
        <end position="89"/>
    </location>
</feature>
<dbReference type="Proteomes" id="UP000288805">
    <property type="component" value="Unassembled WGS sequence"/>
</dbReference>